<dbReference type="AlphaFoldDB" id="A0A6J5XZU4"/>
<name>A0A6J5XZU4_PRUAR</name>
<accession>A0A6J5XZU4</accession>
<evidence type="ECO:0000313" key="3">
    <source>
        <dbReference type="Proteomes" id="UP000507245"/>
    </source>
</evidence>
<proteinExistence type="predicted"/>
<sequence length="256" mass="27987">MTKQEEAYMMRKLKRLQGMEVIETFLGGPSGLEDVGRGNAPSSGGILLEEERIERTLASPIPSRPSASNPTPKDKGKAHLIKDDDDEEEVPLQRNQRASAPLTPDVNPESALEDETCEKRSMRDSPFRDERMPEMGAAPVTRRPGKEIALGPSTRDRRFQQIHLKVKTIKLEEGEDLPSFEPQSGPNATAEGRVVGRRLPVFPESSVPSASGPKFESAVNLTSAEGKQIIGGLRKPDEALGAVVDKLRALCARDMP</sequence>
<feature type="region of interest" description="Disordered" evidence="1">
    <location>
        <begin position="27"/>
        <end position="156"/>
    </location>
</feature>
<organism evidence="2 3">
    <name type="scientific">Prunus armeniaca</name>
    <name type="common">Apricot</name>
    <name type="synonym">Armeniaca vulgaris</name>
    <dbReference type="NCBI Taxonomy" id="36596"/>
    <lineage>
        <taxon>Eukaryota</taxon>
        <taxon>Viridiplantae</taxon>
        <taxon>Streptophyta</taxon>
        <taxon>Embryophyta</taxon>
        <taxon>Tracheophyta</taxon>
        <taxon>Spermatophyta</taxon>
        <taxon>Magnoliopsida</taxon>
        <taxon>eudicotyledons</taxon>
        <taxon>Gunneridae</taxon>
        <taxon>Pentapetalae</taxon>
        <taxon>rosids</taxon>
        <taxon>fabids</taxon>
        <taxon>Rosales</taxon>
        <taxon>Rosaceae</taxon>
        <taxon>Amygdaloideae</taxon>
        <taxon>Amygdaleae</taxon>
        <taxon>Prunus</taxon>
    </lineage>
</organism>
<evidence type="ECO:0000256" key="1">
    <source>
        <dbReference type="SAM" id="MobiDB-lite"/>
    </source>
</evidence>
<dbReference type="EMBL" id="CAEKKB010000007">
    <property type="protein sequence ID" value="CAB4316634.1"/>
    <property type="molecule type" value="Genomic_DNA"/>
</dbReference>
<gene>
    <name evidence="2" type="ORF">ORAREDHAP_LOCUS42553</name>
</gene>
<dbReference type="Proteomes" id="UP000507245">
    <property type="component" value="Unassembled WGS sequence"/>
</dbReference>
<feature type="compositionally biased region" description="Basic and acidic residues" evidence="1">
    <location>
        <begin position="117"/>
        <end position="133"/>
    </location>
</feature>
<reference evidence="3" key="1">
    <citation type="journal article" date="2020" name="Genome Biol.">
        <title>Gamete binning: chromosome-level and haplotype-resolved genome assembly enabled by high-throughput single-cell sequencing of gamete genomes.</title>
        <authorList>
            <person name="Campoy J.A."/>
            <person name="Sun H."/>
            <person name="Goel M."/>
            <person name="Jiao W.-B."/>
            <person name="Folz-Donahue K."/>
            <person name="Wang N."/>
            <person name="Rubio M."/>
            <person name="Liu C."/>
            <person name="Kukat C."/>
            <person name="Ruiz D."/>
            <person name="Huettel B."/>
            <person name="Schneeberger K."/>
        </authorList>
    </citation>
    <scope>NUCLEOTIDE SEQUENCE [LARGE SCALE GENOMIC DNA]</scope>
    <source>
        <strain evidence="3">cv. Rojo Pasion</strain>
    </source>
</reference>
<feature type="compositionally biased region" description="Basic and acidic residues" evidence="1">
    <location>
        <begin position="72"/>
        <end position="82"/>
    </location>
</feature>
<evidence type="ECO:0000313" key="2">
    <source>
        <dbReference type="EMBL" id="CAB4316634.1"/>
    </source>
</evidence>
<protein>
    <submittedName>
        <fullName evidence="2">Uncharacterized protein</fullName>
    </submittedName>
</protein>
<keyword evidence="3" id="KW-1185">Reference proteome</keyword>